<keyword evidence="5 13" id="KW-0963">Cytoplasm</keyword>
<dbReference type="InterPro" id="IPR038385">
    <property type="entry name" value="Sua5/YwlC_C"/>
</dbReference>
<dbReference type="PIRSF" id="PIRSF004930">
    <property type="entry name" value="Tln_factor_SUA5"/>
    <property type="match status" value="1"/>
</dbReference>
<keyword evidence="10 13" id="KW-0067">ATP-binding</keyword>
<evidence type="ECO:0000256" key="5">
    <source>
        <dbReference type="ARBA" id="ARBA00022490"/>
    </source>
</evidence>
<comment type="subcellular location">
    <subcellularLocation>
        <location evidence="1 13">Cytoplasm</location>
    </subcellularLocation>
</comment>
<evidence type="ECO:0000256" key="11">
    <source>
        <dbReference type="ARBA" id="ARBA00029774"/>
    </source>
</evidence>
<evidence type="ECO:0000256" key="9">
    <source>
        <dbReference type="ARBA" id="ARBA00022741"/>
    </source>
</evidence>
<comment type="catalytic activity">
    <reaction evidence="12 13">
        <text>L-threonine + hydrogencarbonate + ATP = L-threonylcarbamoyladenylate + diphosphate + H2O</text>
        <dbReference type="Rhea" id="RHEA:36407"/>
        <dbReference type="ChEBI" id="CHEBI:15377"/>
        <dbReference type="ChEBI" id="CHEBI:17544"/>
        <dbReference type="ChEBI" id="CHEBI:30616"/>
        <dbReference type="ChEBI" id="CHEBI:33019"/>
        <dbReference type="ChEBI" id="CHEBI:57926"/>
        <dbReference type="ChEBI" id="CHEBI:73682"/>
        <dbReference type="EC" id="2.7.7.87"/>
    </reaction>
</comment>
<evidence type="ECO:0000256" key="12">
    <source>
        <dbReference type="ARBA" id="ARBA00048366"/>
    </source>
</evidence>
<dbReference type="InterPro" id="IPR005145">
    <property type="entry name" value="Sua5_C"/>
</dbReference>
<dbReference type="InterPro" id="IPR050156">
    <property type="entry name" value="TC-AMP_synthase_SUA5"/>
</dbReference>
<comment type="function">
    <text evidence="13">Required for the formation of a threonylcarbamoyl group on adenosine at position 37 (t(6)A37) in tRNAs that read codons beginning with adenine.</text>
</comment>
<dbReference type="SUPFAM" id="SSF55821">
    <property type="entry name" value="YrdC/RibB"/>
    <property type="match status" value="1"/>
</dbReference>
<evidence type="ECO:0000256" key="7">
    <source>
        <dbReference type="ARBA" id="ARBA00022694"/>
    </source>
</evidence>
<name>A0ABW5IR87_9BACT</name>
<evidence type="ECO:0000256" key="1">
    <source>
        <dbReference type="ARBA" id="ARBA00004496"/>
    </source>
</evidence>
<evidence type="ECO:0000256" key="4">
    <source>
        <dbReference type="ARBA" id="ARBA00015492"/>
    </source>
</evidence>
<evidence type="ECO:0000313" key="16">
    <source>
        <dbReference type="Proteomes" id="UP001597544"/>
    </source>
</evidence>
<evidence type="ECO:0000256" key="10">
    <source>
        <dbReference type="ARBA" id="ARBA00022840"/>
    </source>
</evidence>
<dbReference type="Pfam" id="PF03481">
    <property type="entry name" value="Sua5_C"/>
    <property type="match status" value="1"/>
</dbReference>
<dbReference type="PANTHER" id="PTHR17490:SF16">
    <property type="entry name" value="THREONYLCARBAMOYL-AMP SYNTHASE"/>
    <property type="match status" value="1"/>
</dbReference>
<dbReference type="Gene3D" id="3.90.870.10">
    <property type="entry name" value="DHBP synthase"/>
    <property type="match status" value="1"/>
</dbReference>
<dbReference type="Pfam" id="PF01300">
    <property type="entry name" value="Sua5_yciO_yrdC"/>
    <property type="match status" value="1"/>
</dbReference>
<evidence type="ECO:0000259" key="14">
    <source>
        <dbReference type="PROSITE" id="PS51163"/>
    </source>
</evidence>
<comment type="caution">
    <text evidence="15">The sequence shown here is derived from an EMBL/GenBank/DDBJ whole genome shotgun (WGS) entry which is preliminary data.</text>
</comment>
<dbReference type="PROSITE" id="PS51163">
    <property type="entry name" value="YRDC"/>
    <property type="match status" value="1"/>
</dbReference>
<dbReference type="InterPro" id="IPR006070">
    <property type="entry name" value="Sua5-like_dom"/>
</dbReference>
<dbReference type="InterPro" id="IPR010923">
    <property type="entry name" value="T(6)A37_SUA5"/>
</dbReference>
<dbReference type="PANTHER" id="PTHR17490">
    <property type="entry name" value="SUA5"/>
    <property type="match status" value="1"/>
</dbReference>
<evidence type="ECO:0000313" key="15">
    <source>
        <dbReference type="EMBL" id="MFD2515910.1"/>
    </source>
</evidence>
<keyword evidence="8 13" id="KW-0548">Nucleotidyltransferase</keyword>
<accession>A0ABW5IR87</accession>
<keyword evidence="7 13" id="KW-0819">tRNA processing</keyword>
<dbReference type="Gene3D" id="3.40.50.11030">
    <property type="entry name" value="Threonylcarbamoyl-AMP synthase, C-terminal domain"/>
    <property type="match status" value="1"/>
</dbReference>
<sequence>MAVTGKSYKRASRLLAGGKLVAIPTETVYGLAANALDEQAVEQIFFTKGRPHYNPLIIHIGSKSDLSKYVMEVPDVAQRLIEAFWPGPLTLLLPKKDIVPDLITASLPRVAVRMPDHPLTLNLLQLLDFPLAAPSANPFCYISPTKAEHVQQQIGYKIPYILDGGPCEQGLESTIVGFEEGVPVVYRLGAITPEEIKEVAGQVLINQKSSKQPEGPGMLPFHYSPRTPLYFTDQINELLQEYDLTKTGVISFQRMIEGVPAEHQVVLSAAGNMQEAASKLYDSLHYLDRLNLSHIIAEKLPEHGLGLTINERLKKAAGKTTGSAPKVEASNS</sequence>
<reference evidence="16" key="1">
    <citation type="journal article" date="2019" name="Int. J. Syst. Evol. Microbiol.">
        <title>The Global Catalogue of Microorganisms (GCM) 10K type strain sequencing project: providing services to taxonomists for standard genome sequencing and annotation.</title>
        <authorList>
            <consortium name="The Broad Institute Genomics Platform"/>
            <consortium name="The Broad Institute Genome Sequencing Center for Infectious Disease"/>
            <person name="Wu L."/>
            <person name="Ma J."/>
        </authorList>
    </citation>
    <scope>NUCLEOTIDE SEQUENCE [LARGE SCALE GENOMIC DNA]</scope>
    <source>
        <strain evidence="16">KCTC 42498</strain>
    </source>
</reference>
<dbReference type="GO" id="GO:0061710">
    <property type="term" value="F:L-threonylcarbamoyladenylate synthase"/>
    <property type="evidence" value="ECO:0007669"/>
    <property type="project" value="UniProtKB-EC"/>
</dbReference>
<feature type="domain" description="YrdC-like" evidence="14">
    <location>
        <begin position="5"/>
        <end position="191"/>
    </location>
</feature>
<protein>
    <recommendedName>
        <fullName evidence="4 13">Threonylcarbamoyl-AMP synthase</fullName>
        <shortName evidence="13">TC-AMP synthase</shortName>
        <ecNumber evidence="3 13">2.7.7.87</ecNumber>
    </recommendedName>
    <alternativeName>
        <fullName evidence="11 13">L-threonylcarbamoyladenylate synthase</fullName>
    </alternativeName>
</protein>
<keyword evidence="6 13" id="KW-0808">Transferase</keyword>
<dbReference type="EMBL" id="JBHULU010000027">
    <property type="protein sequence ID" value="MFD2515910.1"/>
    <property type="molecule type" value="Genomic_DNA"/>
</dbReference>
<evidence type="ECO:0000256" key="3">
    <source>
        <dbReference type="ARBA" id="ARBA00012584"/>
    </source>
</evidence>
<comment type="similarity">
    <text evidence="2 13">Belongs to the SUA5 family.</text>
</comment>
<dbReference type="NCBIfam" id="TIGR00057">
    <property type="entry name" value="L-threonylcarbamoyladenylate synthase"/>
    <property type="match status" value="1"/>
</dbReference>
<organism evidence="15 16">
    <name type="scientific">Pontibacter locisalis</name>
    <dbReference type="NCBI Taxonomy" id="1719035"/>
    <lineage>
        <taxon>Bacteria</taxon>
        <taxon>Pseudomonadati</taxon>
        <taxon>Bacteroidota</taxon>
        <taxon>Cytophagia</taxon>
        <taxon>Cytophagales</taxon>
        <taxon>Hymenobacteraceae</taxon>
        <taxon>Pontibacter</taxon>
    </lineage>
</organism>
<gene>
    <name evidence="15" type="ORF">ACFSRY_18710</name>
</gene>
<dbReference type="RefSeq" id="WP_377511665.1">
    <property type="nucleotide sequence ID" value="NZ_JBHULU010000027.1"/>
</dbReference>
<evidence type="ECO:0000256" key="13">
    <source>
        <dbReference type="PIRNR" id="PIRNR004930"/>
    </source>
</evidence>
<dbReference type="EC" id="2.7.7.87" evidence="3 13"/>
<proteinExistence type="inferred from homology"/>
<dbReference type="Proteomes" id="UP001597544">
    <property type="component" value="Unassembled WGS sequence"/>
</dbReference>
<evidence type="ECO:0000256" key="6">
    <source>
        <dbReference type="ARBA" id="ARBA00022679"/>
    </source>
</evidence>
<evidence type="ECO:0000256" key="8">
    <source>
        <dbReference type="ARBA" id="ARBA00022695"/>
    </source>
</evidence>
<evidence type="ECO:0000256" key="2">
    <source>
        <dbReference type="ARBA" id="ARBA00007663"/>
    </source>
</evidence>
<keyword evidence="16" id="KW-1185">Reference proteome</keyword>
<dbReference type="InterPro" id="IPR017945">
    <property type="entry name" value="DHBP_synth_RibB-like_a/b_dom"/>
</dbReference>
<keyword evidence="9 13" id="KW-0547">Nucleotide-binding</keyword>